<dbReference type="Pfam" id="PF14412">
    <property type="entry name" value="AHH"/>
    <property type="match status" value="1"/>
</dbReference>
<proteinExistence type="predicted"/>
<dbReference type="RefSeq" id="WP_227573618.1">
    <property type="nucleotide sequence ID" value="NZ_JAJEQT010000013.1"/>
</dbReference>
<name>A0ABS8FTR4_9FIRM</name>
<evidence type="ECO:0000313" key="1">
    <source>
        <dbReference type="EMBL" id="MCC2219958.1"/>
    </source>
</evidence>
<organism evidence="1 2">
    <name type="scientific">Coprococcus hominis</name>
    <name type="common">ex Arizal et al. 2022</name>
    <dbReference type="NCBI Taxonomy" id="2881262"/>
    <lineage>
        <taxon>Bacteria</taxon>
        <taxon>Bacillati</taxon>
        <taxon>Bacillota</taxon>
        <taxon>Clostridia</taxon>
        <taxon>Lachnospirales</taxon>
        <taxon>Lachnospiraceae</taxon>
        <taxon>Coprococcus</taxon>
    </lineage>
</organism>
<accession>A0ABS8FTR4</accession>
<sequence>MGLTADIYDIFGFTNHVISEAAALQASITDVTTAVNHFAALLDNQSGATVVSMRNYITGFASSIQAIADAVNMAFTQILMVYQGAYALLDSDAYAVIDEDTISEVLNAYRNSYLWMDDELDIVKEMYYRVCGFTDVTMPSFENAFTRIEEFEAREREYRQALLDTEESFDANELVLLQNLTESSLTYLTGLMPQGYNAVTAPPNVKINGVTDISASLAEREQQIQDVWAHGFVAGANNTACLQITNNPELYNSILGIYGYMMQNEETINGLSEISRDTCETYITDAKWEEGWKKIATGAFALMSGAGALGVAICEAGTLLTVLGFASGGSSLLFGTSELFEGTQDVSISVQGLKYTDAINPLKDLMGEESYNKALAISTTTADVVCLAGAVKNTVKGIRDAKAAKGMPEEVPTEVPKIEEPNLAEIEKQADLEGEFYEDIFESQRADIPEYEDYLSDFAEAQNDYVKPAGGKSGTTTKPNQVHHFASNKSKKYTSQFESITKKYGLDLDGDWNKQSMPHQGRHPYAYHDYVLDNMQKFDRIANGDKTKFLKLYDQMKQKIINNPEMLYKDYWKK</sequence>
<evidence type="ECO:0000313" key="2">
    <source>
        <dbReference type="Proteomes" id="UP001198495"/>
    </source>
</evidence>
<reference evidence="1 2" key="1">
    <citation type="submission" date="2021-10" db="EMBL/GenBank/DDBJ databases">
        <title>Anaerobic single-cell dispensing facilitates the cultivation of human gut bacteria.</title>
        <authorList>
            <person name="Afrizal A."/>
        </authorList>
    </citation>
    <scope>NUCLEOTIDE SEQUENCE [LARGE SCALE GENOMIC DNA]</scope>
    <source>
        <strain evidence="1 2">CLA-AA-H212</strain>
    </source>
</reference>
<gene>
    <name evidence="1" type="ORF">LKD28_13170</name>
</gene>
<dbReference type="InterPro" id="IPR032871">
    <property type="entry name" value="AHH_dom_containing"/>
</dbReference>
<comment type="caution">
    <text evidence="1">The sequence shown here is derived from an EMBL/GenBank/DDBJ whole genome shotgun (WGS) entry which is preliminary data.</text>
</comment>
<protein>
    <submittedName>
        <fullName evidence="1">AHH domain-containing protein</fullName>
    </submittedName>
</protein>
<dbReference type="Proteomes" id="UP001198495">
    <property type="component" value="Unassembled WGS sequence"/>
</dbReference>
<keyword evidence="2" id="KW-1185">Reference proteome</keyword>
<dbReference type="EMBL" id="JAJEQT010000013">
    <property type="protein sequence ID" value="MCC2219958.1"/>
    <property type="molecule type" value="Genomic_DNA"/>
</dbReference>